<organism evidence="1 2">
    <name type="scientific">Acidithiobacillus ferridurans</name>
    <dbReference type="NCBI Taxonomy" id="1232575"/>
    <lineage>
        <taxon>Bacteria</taxon>
        <taxon>Pseudomonadati</taxon>
        <taxon>Pseudomonadota</taxon>
        <taxon>Acidithiobacillia</taxon>
        <taxon>Acidithiobacillales</taxon>
        <taxon>Acidithiobacillaceae</taxon>
        <taxon>Acidithiobacillus</taxon>
    </lineage>
</organism>
<comment type="caution">
    <text evidence="1">The sequence shown here is derived from an EMBL/GenBank/DDBJ whole genome shotgun (WGS) entry which is preliminary data.</text>
</comment>
<dbReference type="AlphaFoldDB" id="A0A8X8G238"/>
<dbReference type="EMBL" id="JABBHS010000024">
    <property type="protein sequence ID" value="MBU2721781.1"/>
    <property type="molecule type" value="Genomic_DNA"/>
</dbReference>
<accession>A0A8X8G238</accession>
<name>A0A8X8G238_ACIFI</name>
<feature type="non-terminal residue" evidence="1">
    <location>
        <position position="40"/>
    </location>
</feature>
<evidence type="ECO:0000313" key="1">
    <source>
        <dbReference type="EMBL" id="MBU2721781.1"/>
    </source>
</evidence>
<reference evidence="1" key="1">
    <citation type="journal article" date="2021" name="ISME J.">
        <title>Genomic evolution of the class Acidithiobacillia: deep-branching Proteobacteria living in extreme acidic conditions.</title>
        <authorList>
            <person name="Moya-Beltran A."/>
            <person name="Beard S."/>
            <person name="Rojas-Villalobos C."/>
            <person name="Issotta F."/>
            <person name="Gallardo Y."/>
            <person name="Ulloa R."/>
            <person name="Giaveno A."/>
            <person name="Degli Esposti M."/>
            <person name="Johnson D.B."/>
            <person name="Quatrini R."/>
        </authorList>
    </citation>
    <scope>NUCLEOTIDE SEQUENCE</scope>
    <source>
        <strain evidence="1">DSM 583</strain>
    </source>
</reference>
<gene>
    <name evidence="1" type="ORF">HF568_00730</name>
</gene>
<protein>
    <submittedName>
        <fullName evidence="1">DNA mismatch repair protein MutS</fullName>
    </submittedName>
</protein>
<evidence type="ECO:0000313" key="2">
    <source>
        <dbReference type="Proteomes" id="UP000887300"/>
    </source>
</evidence>
<proteinExistence type="predicted"/>
<sequence>MGRRPDQSEKQERVTGVDDTACFLQAIADVRPLPAPPPPP</sequence>
<dbReference type="Proteomes" id="UP000887300">
    <property type="component" value="Unassembled WGS sequence"/>
</dbReference>